<proteinExistence type="predicted"/>
<reference evidence="3" key="1">
    <citation type="submission" date="2011-07" db="EMBL/GenBank/DDBJ databases">
        <authorList>
            <consortium name="Caenorhabditis brenneri Sequencing and Analysis Consortium"/>
            <person name="Wilson R.K."/>
        </authorList>
    </citation>
    <scope>NUCLEOTIDE SEQUENCE [LARGE SCALE GENOMIC DNA]</scope>
    <source>
        <strain evidence="3">PB2801</strain>
    </source>
</reference>
<dbReference type="HOGENOM" id="CLU_1788523_0_0_1"/>
<dbReference type="OrthoDB" id="10407007at2759"/>
<keyword evidence="3" id="KW-1185">Reference proteome</keyword>
<dbReference type="EMBL" id="GL379952">
    <property type="protein sequence ID" value="EGT37951.1"/>
    <property type="molecule type" value="Genomic_DNA"/>
</dbReference>
<sequence length="145" mass="17260">MISIAGVILLERVFETIKNMKDQKFIRENPKPEEEDALKEWEERKKENQPTFVMVLLFFIRIAVFSGYVFLLTFIFEYFESEDLFNEEVLIPEQLSEVYLYSQFLRNGTNAMSLFSGHHSFTASYPFRFISWFSYSLDVSVVYLL</sequence>
<keyword evidence="1" id="KW-0472">Membrane</keyword>
<dbReference type="Proteomes" id="UP000008068">
    <property type="component" value="Unassembled WGS sequence"/>
</dbReference>
<evidence type="ECO:0000256" key="1">
    <source>
        <dbReference type="SAM" id="Phobius"/>
    </source>
</evidence>
<keyword evidence="1" id="KW-0812">Transmembrane</keyword>
<dbReference type="PANTHER" id="PTHR34152">
    <property type="entry name" value="PROTEIN CBG12353-RELATED"/>
    <property type="match status" value="1"/>
</dbReference>
<dbReference type="InParanoid" id="G0NUY0"/>
<name>G0NUY0_CAEBE</name>
<dbReference type="AlphaFoldDB" id="G0NUY0"/>
<organism evidence="3">
    <name type="scientific">Caenorhabditis brenneri</name>
    <name type="common">Nematode worm</name>
    <dbReference type="NCBI Taxonomy" id="135651"/>
    <lineage>
        <taxon>Eukaryota</taxon>
        <taxon>Metazoa</taxon>
        <taxon>Ecdysozoa</taxon>
        <taxon>Nematoda</taxon>
        <taxon>Chromadorea</taxon>
        <taxon>Rhabditida</taxon>
        <taxon>Rhabditina</taxon>
        <taxon>Rhabditomorpha</taxon>
        <taxon>Rhabditoidea</taxon>
        <taxon>Rhabditidae</taxon>
        <taxon>Peloderinae</taxon>
        <taxon>Caenorhabditis</taxon>
    </lineage>
</organism>
<feature type="transmembrane region" description="Helical" evidence="1">
    <location>
        <begin position="52"/>
        <end position="76"/>
    </location>
</feature>
<accession>G0NUY0</accession>
<dbReference type="PANTHER" id="PTHR34152:SF3">
    <property type="entry name" value="CONSERVED PLASMA MEMBRANE PROTEIN-RELATED"/>
    <property type="match status" value="1"/>
</dbReference>
<gene>
    <name evidence="2" type="ORF">CAEBREN_14948</name>
</gene>
<protein>
    <submittedName>
        <fullName evidence="2">Uncharacterized protein</fullName>
    </submittedName>
</protein>
<evidence type="ECO:0000313" key="3">
    <source>
        <dbReference type="Proteomes" id="UP000008068"/>
    </source>
</evidence>
<evidence type="ECO:0000313" key="2">
    <source>
        <dbReference type="EMBL" id="EGT37951.1"/>
    </source>
</evidence>
<keyword evidence="1" id="KW-1133">Transmembrane helix</keyword>